<sequence length="91" mass="10706">MATPRRRLPTTRLDFFFHEIGLDLLERSLGFVSCVLRLDLGGFYDFSVCVWGIRLGLNATQRSGRVFFRVIKSDYPFSFLFIYVFSPFYFV</sequence>
<name>Q0D7C1_ORYSJ</name>
<evidence type="ECO:0000313" key="3">
    <source>
        <dbReference type="Proteomes" id="UP000000763"/>
    </source>
</evidence>
<reference evidence="2 3" key="1">
    <citation type="journal article" date="2005" name="Nature">
        <title>The map-based sequence of the rice genome.</title>
        <authorList>
            <consortium name="International rice genome sequencing project (IRGSP)"/>
            <person name="Matsumoto T."/>
            <person name="Wu J."/>
            <person name="Kanamori H."/>
            <person name="Katayose Y."/>
            <person name="Fujisawa M."/>
            <person name="Namiki N."/>
            <person name="Mizuno H."/>
            <person name="Yamamoto K."/>
            <person name="Antonio B.A."/>
            <person name="Baba T."/>
            <person name="Sakata K."/>
            <person name="Nagamura Y."/>
            <person name="Aoki H."/>
            <person name="Arikawa K."/>
            <person name="Arita K."/>
            <person name="Bito T."/>
            <person name="Chiden Y."/>
            <person name="Fujitsuka N."/>
            <person name="Fukunaka R."/>
            <person name="Hamada M."/>
            <person name="Harada C."/>
            <person name="Hayashi A."/>
            <person name="Hijishita S."/>
            <person name="Honda M."/>
            <person name="Hosokawa S."/>
            <person name="Ichikawa Y."/>
            <person name="Idonuma A."/>
            <person name="Iijima M."/>
            <person name="Ikeda M."/>
            <person name="Ikeno M."/>
            <person name="Ito K."/>
            <person name="Ito S."/>
            <person name="Ito T."/>
            <person name="Ito Y."/>
            <person name="Ito Y."/>
            <person name="Iwabuchi A."/>
            <person name="Kamiya K."/>
            <person name="Karasawa W."/>
            <person name="Kurita K."/>
            <person name="Katagiri S."/>
            <person name="Kikuta A."/>
            <person name="Kobayashi H."/>
            <person name="Kobayashi N."/>
            <person name="Machita K."/>
            <person name="Maehara T."/>
            <person name="Masukawa M."/>
            <person name="Mizubayashi T."/>
            <person name="Mukai Y."/>
            <person name="Nagasaki H."/>
            <person name="Nagata Y."/>
            <person name="Naito S."/>
            <person name="Nakashima M."/>
            <person name="Nakama Y."/>
            <person name="Nakamichi Y."/>
            <person name="Nakamura M."/>
            <person name="Meguro A."/>
            <person name="Negishi M."/>
            <person name="Ohta I."/>
            <person name="Ohta T."/>
            <person name="Okamoto M."/>
            <person name="Ono N."/>
            <person name="Saji S."/>
            <person name="Sakaguchi M."/>
            <person name="Sakai K."/>
            <person name="Shibata M."/>
            <person name="Shimokawa T."/>
            <person name="Song J."/>
            <person name="Takazaki Y."/>
            <person name="Terasawa K."/>
            <person name="Tsugane M."/>
            <person name="Tsuji K."/>
            <person name="Ueda S."/>
            <person name="Waki K."/>
            <person name="Yamagata H."/>
            <person name="Yamamoto M."/>
            <person name="Yamamoto S."/>
            <person name="Yamane H."/>
            <person name="Yoshiki S."/>
            <person name="Yoshihara R."/>
            <person name="Yukawa K."/>
            <person name="Zhong H."/>
            <person name="Yano M."/>
            <person name="Yuan Q."/>
            <person name="Ouyang S."/>
            <person name="Liu J."/>
            <person name="Jones K.M."/>
            <person name="Gansberger K."/>
            <person name="Moffat K."/>
            <person name="Hill J."/>
            <person name="Bera J."/>
            <person name="Fadrosh D."/>
            <person name="Jin S."/>
            <person name="Johri S."/>
            <person name="Kim M."/>
            <person name="Overton L."/>
            <person name="Reardon M."/>
            <person name="Tsitrin T."/>
            <person name="Vuong H."/>
            <person name="Weaver B."/>
            <person name="Ciecko A."/>
            <person name="Tallon L."/>
            <person name="Jackson J."/>
            <person name="Pai G."/>
            <person name="Aken S.V."/>
            <person name="Utterback T."/>
            <person name="Reidmuller S."/>
            <person name="Feldblyum T."/>
            <person name="Hsiao J."/>
            <person name="Zismann V."/>
            <person name="Iobst S."/>
            <person name="de Vazeille A.R."/>
            <person name="Buell C.R."/>
            <person name="Ying K."/>
            <person name="Li Y."/>
            <person name="Lu T."/>
            <person name="Huang Y."/>
            <person name="Zhao Q."/>
            <person name="Feng Q."/>
            <person name="Zhang L."/>
            <person name="Zhu J."/>
            <person name="Weng Q."/>
            <person name="Mu J."/>
            <person name="Lu Y."/>
            <person name="Fan D."/>
            <person name="Liu Y."/>
            <person name="Guan J."/>
            <person name="Zhang Y."/>
            <person name="Yu S."/>
            <person name="Liu X."/>
            <person name="Zhang Y."/>
            <person name="Hong G."/>
            <person name="Han B."/>
            <person name="Choisne N."/>
            <person name="Demange N."/>
            <person name="Orjeda G."/>
            <person name="Samain S."/>
            <person name="Cattolico L."/>
            <person name="Pelletier E."/>
            <person name="Couloux A."/>
            <person name="Segurens B."/>
            <person name="Wincker P."/>
            <person name="D'Hont A."/>
            <person name="Scarpelli C."/>
            <person name="Weissenbach J."/>
            <person name="Salanoubat M."/>
            <person name="Quetier F."/>
            <person name="Yu Y."/>
            <person name="Kim H.R."/>
            <person name="Rambo T."/>
            <person name="Currie J."/>
            <person name="Collura K."/>
            <person name="Luo M."/>
            <person name="Yang T."/>
            <person name="Ammiraju J.S.S."/>
            <person name="Engler F."/>
            <person name="Soderlund C."/>
            <person name="Wing R.A."/>
            <person name="Palmer L.E."/>
            <person name="de la Bastide M."/>
            <person name="Spiegel L."/>
            <person name="Nascimento L."/>
            <person name="Zutavern T."/>
            <person name="O'Shaughnessy A."/>
            <person name="Dike S."/>
            <person name="Dedhia N."/>
            <person name="Preston R."/>
            <person name="Balija V."/>
            <person name="McCombie W.R."/>
            <person name="Chow T."/>
            <person name="Chen H."/>
            <person name="Chung M."/>
            <person name="Chen C."/>
            <person name="Shaw J."/>
            <person name="Wu H."/>
            <person name="Hsiao K."/>
            <person name="Chao Y."/>
            <person name="Chu M."/>
            <person name="Cheng C."/>
            <person name="Hour A."/>
            <person name="Lee P."/>
            <person name="Lin S."/>
            <person name="Lin Y."/>
            <person name="Liou J."/>
            <person name="Liu S."/>
            <person name="Hsing Y."/>
            <person name="Raghuvanshi S."/>
            <person name="Mohanty A."/>
            <person name="Bharti A.K."/>
            <person name="Gaur A."/>
            <person name="Gupta V."/>
            <person name="Kumar D."/>
            <person name="Ravi V."/>
            <person name="Vij S."/>
            <person name="Kapur A."/>
            <person name="Khurana P."/>
            <person name="Khurana P."/>
            <person name="Khurana J.P."/>
            <person name="Tyagi A.K."/>
            <person name="Gaikwad K."/>
            <person name="Singh A."/>
            <person name="Dalal V."/>
            <person name="Srivastava S."/>
            <person name="Dixit A."/>
            <person name="Pal A.K."/>
            <person name="Ghazi I.A."/>
            <person name="Yadav M."/>
            <person name="Pandit A."/>
            <person name="Bhargava A."/>
            <person name="Sureshbabu K."/>
            <person name="Batra K."/>
            <person name="Sharma T.R."/>
            <person name="Mohapatra T."/>
            <person name="Singh N.K."/>
            <person name="Messing J."/>
            <person name="Nelson A.B."/>
            <person name="Fuks G."/>
            <person name="Kavchok S."/>
            <person name="Keizer G."/>
            <person name="Linton E."/>
            <person name="Llaca V."/>
            <person name="Song R."/>
            <person name="Tanyolac B."/>
            <person name="Young S."/>
            <person name="Ho-Il K."/>
            <person name="Hahn J.H."/>
            <person name="Sangsakoo G."/>
            <person name="Vanavichit A."/>
            <person name="de Mattos Luiz.A.T."/>
            <person name="Zimmer P.D."/>
            <person name="Malone G."/>
            <person name="Dellagostin O."/>
            <person name="de Oliveira A.C."/>
            <person name="Bevan M."/>
            <person name="Bancroft I."/>
            <person name="Minx P."/>
            <person name="Cordum H."/>
            <person name="Wilson R."/>
            <person name="Cheng Z."/>
            <person name="Jin W."/>
            <person name="Jiang J."/>
            <person name="Leong S.A."/>
            <person name="Iwama H."/>
            <person name="Gojobori T."/>
            <person name="Itoh T."/>
            <person name="Niimura Y."/>
            <person name="Fujii Y."/>
            <person name="Habara T."/>
            <person name="Sakai H."/>
            <person name="Sato Y."/>
            <person name="Wilson G."/>
            <person name="Kumar K."/>
            <person name="McCouch S."/>
            <person name="Juretic N."/>
            <person name="Hoen D."/>
            <person name="Wright S."/>
            <person name="Bruskiewich R."/>
            <person name="Bureau T."/>
            <person name="Miyao A."/>
            <person name="Hirochika H."/>
            <person name="Nishikawa T."/>
            <person name="Kadowaki K."/>
            <person name="Sugiura M."/>
            <person name="Burr B."/>
            <person name="Sasaki T."/>
        </authorList>
    </citation>
    <scope>NUCLEOTIDE SEQUENCE [LARGE SCALE GENOMIC DNA]</scope>
    <source>
        <strain evidence="3">cv. Nipponbare</strain>
    </source>
</reference>
<dbReference type="HOGENOM" id="CLU_2580936_0_0_1"/>
<dbReference type="EMBL" id="AP008213">
    <property type="protein sequence ID" value="BAF21252.1"/>
    <property type="molecule type" value="Genomic_DNA"/>
</dbReference>
<evidence type="ECO:0000256" key="1">
    <source>
        <dbReference type="SAM" id="Phobius"/>
    </source>
</evidence>
<accession>Q0D7C1</accession>
<protein>
    <submittedName>
        <fullName evidence="2">Os07g0267300 protein</fullName>
    </submittedName>
</protein>
<reference evidence="3" key="2">
    <citation type="journal article" date="2008" name="Nucleic Acids Res.">
        <title>The rice annotation project database (RAP-DB): 2008 update.</title>
        <authorList>
            <consortium name="The rice annotation project (RAP)"/>
        </authorList>
    </citation>
    <scope>GENOME REANNOTATION</scope>
    <source>
        <strain evidence="3">cv. Nipponbare</strain>
    </source>
</reference>
<dbReference type="KEGG" id="dosa:Os07g0267300"/>
<proteinExistence type="predicted"/>
<gene>
    <name evidence="2" type="ordered locus">Os07g0267300</name>
</gene>
<dbReference type="Proteomes" id="UP000000763">
    <property type="component" value="Chromosome 7"/>
</dbReference>
<evidence type="ECO:0000313" key="2">
    <source>
        <dbReference type="EMBL" id="BAF21252.1"/>
    </source>
</evidence>
<dbReference type="AlphaFoldDB" id="Q0D7C1"/>
<feature type="transmembrane region" description="Helical" evidence="1">
    <location>
        <begin position="73"/>
        <end position="90"/>
    </location>
</feature>
<organism evidence="2 3">
    <name type="scientific">Oryza sativa subsp. japonica</name>
    <name type="common">Rice</name>
    <dbReference type="NCBI Taxonomy" id="39947"/>
    <lineage>
        <taxon>Eukaryota</taxon>
        <taxon>Viridiplantae</taxon>
        <taxon>Streptophyta</taxon>
        <taxon>Embryophyta</taxon>
        <taxon>Tracheophyta</taxon>
        <taxon>Spermatophyta</taxon>
        <taxon>Magnoliopsida</taxon>
        <taxon>Liliopsida</taxon>
        <taxon>Poales</taxon>
        <taxon>Poaceae</taxon>
        <taxon>BOP clade</taxon>
        <taxon>Oryzoideae</taxon>
        <taxon>Oryzeae</taxon>
        <taxon>Oryzinae</taxon>
        <taxon>Oryza</taxon>
        <taxon>Oryza sativa</taxon>
    </lineage>
</organism>
<keyword evidence="1" id="KW-0472">Membrane</keyword>
<keyword evidence="1" id="KW-0812">Transmembrane</keyword>
<keyword evidence="1" id="KW-1133">Transmembrane helix</keyword>